<dbReference type="InterPro" id="IPR009057">
    <property type="entry name" value="Homeodomain-like_sf"/>
</dbReference>
<evidence type="ECO:0000259" key="5">
    <source>
        <dbReference type="Pfam" id="PF21597"/>
    </source>
</evidence>
<dbReference type="Pfam" id="PF21597">
    <property type="entry name" value="TetR_C_43"/>
    <property type="match status" value="1"/>
</dbReference>
<dbReference type="InterPro" id="IPR050109">
    <property type="entry name" value="HTH-type_TetR-like_transc_reg"/>
</dbReference>
<protein>
    <submittedName>
        <fullName evidence="6">TetR family transcriptional regulator</fullName>
    </submittedName>
</protein>
<proteinExistence type="predicted"/>
<dbReference type="InterPro" id="IPR001647">
    <property type="entry name" value="HTH_TetR"/>
</dbReference>
<evidence type="ECO:0000256" key="1">
    <source>
        <dbReference type="ARBA" id="ARBA00023015"/>
    </source>
</evidence>
<keyword evidence="7" id="KW-1185">Reference proteome</keyword>
<name>A0ABY5KZQ5_9CELL</name>
<feature type="domain" description="HTH tetR-type" evidence="4">
    <location>
        <begin position="31"/>
        <end position="61"/>
    </location>
</feature>
<dbReference type="SUPFAM" id="SSF46689">
    <property type="entry name" value="Homeodomain-like"/>
    <property type="match status" value="1"/>
</dbReference>
<dbReference type="SUPFAM" id="SSF48498">
    <property type="entry name" value="Tetracyclin repressor-like, C-terminal domain"/>
    <property type="match status" value="1"/>
</dbReference>
<dbReference type="PANTHER" id="PTHR30055">
    <property type="entry name" value="HTH-TYPE TRANSCRIPTIONAL REGULATOR RUTR"/>
    <property type="match status" value="1"/>
</dbReference>
<evidence type="ECO:0000256" key="2">
    <source>
        <dbReference type="ARBA" id="ARBA00023125"/>
    </source>
</evidence>
<evidence type="ECO:0000313" key="6">
    <source>
        <dbReference type="EMBL" id="UUI76007.1"/>
    </source>
</evidence>
<dbReference type="Pfam" id="PF00440">
    <property type="entry name" value="TetR_N"/>
    <property type="match status" value="1"/>
</dbReference>
<dbReference type="InterPro" id="IPR036271">
    <property type="entry name" value="Tet_transcr_reg_TetR-rel_C_sf"/>
</dbReference>
<gene>
    <name evidence="6" type="ORF">NP064_03620</name>
</gene>
<dbReference type="PANTHER" id="PTHR30055:SF234">
    <property type="entry name" value="HTH-TYPE TRANSCRIPTIONAL REGULATOR BETI"/>
    <property type="match status" value="1"/>
</dbReference>
<evidence type="ECO:0000256" key="3">
    <source>
        <dbReference type="ARBA" id="ARBA00023163"/>
    </source>
</evidence>
<keyword evidence="2" id="KW-0238">DNA-binding</keyword>
<evidence type="ECO:0000259" key="4">
    <source>
        <dbReference type="Pfam" id="PF00440"/>
    </source>
</evidence>
<keyword evidence="3" id="KW-0804">Transcription</keyword>
<feature type="domain" description="Transcriptional regulator SbtR-like C-terminal" evidence="5">
    <location>
        <begin position="81"/>
        <end position="188"/>
    </location>
</feature>
<accession>A0ABY5KZQ5</accession>
<dbReference type="RefSeq" id="WP_227567873.1">
    <property type="nucleotide sequence ID" value="NZ_CP101988.1"/>
</dbReference>
<dbReference type="Gene3D" id="1.10.357.10">
    <property type="entry name" value="Tetracycline Repressor, domain 2"/>
    <property type="match status" value="1"/>
</dbReference>
<dbReference type="InterPro" id="IPR049445">
    <property type="entry name" value="TetR_SbtR-like_C"/>
</dbReference>
<keyword evidence="1" id="KW-0805">Transcription regulation</keyword>
<reference evidence="6 7" key="1">
    <citation type="submission" date="2022-07" db="EMBL/GenBank/DDBJ databases">
        <title>Novel species in genus cellulomonas.</title>
        <authorList>
            <person name="Ye L."/>
        </authorList>
    </citation>
    <scope>NUCLEOTIDE SEQUENCE [LARGE SCALE GENOMIC DNA]</scope>
    <source>
        <strain evidence="7">zg-Y338</strain>
    </source>
</reference>
<dbReference type="EMBL" id="CP101988">
    <property type="protein sequence ID" value="UUI76007.1"/>
    <property type="molecule type" value="Genomic_DNA"/>
</dbReference>
<dbReference type="Proteomes" id="UP001316189">
    <property type="component" value="Chromosome"/>
</dbReference>
<organism evidence="6 7">
    <name type="scientific">Cellulomonas chengniuliangii</name>
    <dbReference type="NCBI Taxonomy" id="2968084"/>
    <lineage>
        <taxon>Bacteria</taxon>
        <taxon>Bacillati</taxon>
        <taxon>Actinomycetota</taxon>
        <taxon>Actinomycetes</taxon>
        <taxon>Micrococcales</taxon>
        <taxon>Cellulomonadaceae</taxon>
        <taxon>Cellulomonas</taxon>
    </lineage>
</organism>
<evidence type="ECO:0000313" key="7">
    <source>
        <dbReference type="Proteomes" id="UP001316189"/>
    </source>
</evidence>
<sequence>MTTPRPRKDAVRNWQRIVEVGREHVDAGRPLQLNEIARVASVGVATVYRHFPSSEALMEALAQPGLAELIDLGEHALNGREPAGALEEFLVGALQAQAADPALAHVFAASQHEQAATRGDMERLRALLGDLLDRAHAIGEVDPDVTVADLVPLVCGIVHAAALRTGDKAGRAAAVRRYLGVALRGLRPTA</sequence>